<evidence type="ECO:0000313" key="3">
    <source>
        <dbReference type="EMBL" id="AOT71461.1"/>
    </source>
</evidence>
<dbReference type="STRING" id="1424294.Gferi_19160"/>
<dbReference type="SMART" id="SM00852">
    <property type="entry name" value="MoCF_biosynth"/>
    <property type="match status" value="1"/>
</dbReference>
<dbReference type="GO" id="GO:0006777">
    <property type="term" value="P:Mo-molybdopterin cofactor biosynthetic process"/>
    <property type="evidence" value="ECO:0007669"/>
    <property type="project" value="UniProtKB-UniRule"/>
</dbReference>
<comment type="function">
    <text evidence="1">Catalyzes the insertion of molybdate into adenylated molybdopterin with the concomitant release of AMP.</text>
</comment>
<dbReference type="SUPFAM" id="SSF53218">
    <property type="entry name" value="Molybdenum cofactor biosynthesis proteins"/>
    <property type="match status" value="1"/>
</dbReference>
<dbReference type="PANTHER" id="PTHR10192">
    <property type="entry name" value="MOLYBDOPTERIN BIOSYNTHESIS PROTEIN"/>
    <property type="match status" value="1"/>
</dbReference>
<dbReference type="Gene3D" id="3.40.980.10">
    <property type="entry name" value="MoaB/Mog-like domain"/>
    <property type="match status" value="1"/>
</dbReference>
<dbReference type="RefSeq" id="WP_069979325.1">
    <property type="nucleotide sequence ID" value="NZ_CP017269.1"/>
</dbReference>
<dbReference type="GO" id="GO:0005829">
    <property type="term" value="C:cytosol"/>
    <property type="evidence" value="ECO:0007669"/>
    <property type="project" value="TreeGrafter"/>
</dbReference>
<feature type="domain" description="MoaB/Mog" evidence="2">
    <location>
        <begin position="174"/>
        <end position="306"/>
    </location>
</feature>
<name>A0A1D8GKM5_9FIRM</name>
<dbReference type="UniPathway" id="UPA00344"/>
<comment type="similarity">
    <text evidence="1">Belongs to the MoeA family.</text>
</comment>
<dbReference type="CDD" id="cd03522">
    <property type="entry name" value="MoeA_like"/>
    <property type="match status" value="1"/>
</dbReference>
<comment type="cofactor">
    <cofactor evidence="1">
        <name>Mg(2+)</name>
        <dbReference type="ChEBI" id="CHEBI:18420"/>
    </cofactor>
</comment>
<dbReference type="Pfam" id="PF00994">
    <property type="entry name" value="MoCF_biosynth"/>
    <property type="match status" value="1"/>
</dbReference>
<dbReference type="InterPro" id="IPR001453">
    <property type="entry name" value="MoaB/Mog_dom"/>
</dbReference>
<keyword evidence="1" id="KW-0479">Metal-binding</keyword>
<keyword evidence="1" id="KW-0460">Magnesium</keyword>
<dbReference type="EMBL" id="CP017269">
    <property type="protein sequence ID" value="AOT71461.1"/>
    <property type="molecule type" value="Genomic_DNA"/>
</dbReference>
<dbReference type="EC" id="2.10.1.1" evidence="1"/>
<evidence type="ECO:0000259" key="2">
    <source>
        <dbReference type="SMART" id="SM00852"/>
    </source>
</evidence>
<comment type="catalytic activity">
    <reaction evidence="1">
        <text>adenylyl-molybdopterin + molybdate = Mo-molybdopterin + AMP + H(+)</text>
        <dbReference type="Rhea" id="RHEA:35047"/>
        <dbReference type="ChEBI" id="CHEBI:15378"/>
        <dbReference type="ChEBI" id="CHEBI:36264"/>
        <dbReference type="ChEBI" id="CHEBI:62727"/>
        <dbReference type="ChEBI" id="CHEBI:71302"/>
        <dbReference type="ChEBI" id="CHEBI:456215"/>
    </reaction>
</comment>
<sequence length="343" mass="37043">MKMIAVEQSVGMLLAHDMTEIIPGKSKGPAFKKGHIIKKEDIPRLLNMGKEHIGIIEYKEGDIHENKAAIRMAKAAAGQGITFSEPSEGKVNLIAAYSGLLKINYKALHEVNNMGELMMAALHTDMMVSMDMVVAGTRIIPLVIQNDKLACMENICRNNAPVIQVVPLRKLKAGIVTTGNEVFYGRIPDKFGPVLYDKFKELGSEVVRQIFSKDDPDMIAQSIKDLMDEGVDIITVTGGMSVDPDDVTPGGVKKSGAEIVTYGAPTLPGAMFLLSYIGDIPVLGLPGCVMYSRRTIFDLVVPKLAAGEKVTREDIAKLGHGGLCLSCGDCRYPNCGFGKGGLY</sequence>
<dbReference type="Proteomes" id="UP000095743">
    <property type="component" value="Chromosome"/>
</dbReference>
<keyword evidence="1" id="KW-0501">Molybdenum cofactor biosynthesis</keyword>
<dbReference type="KEGG" id="gfe:Gferi_19160"/>
<dbReference type="InterPro" id="IPR038987">
    <property type="entry name" value="MoeA-like"/>
</dbReference>
<dbReference type="OrthoDB" id="9767940at2"/>
<evidence type="ECO:0000313" key="4">
    <source>
        <dbReference type="Proteomes" id="UP000095743"/>
    </source>
</evidence>
<evidence type="ECO:0000256" key="1">
    <source>
        <dbReference type="RuleBase" id="RU365090"/>
    </source>
</evidence>
<dbReference type="GO" id="GO:0061599">
    <property type="term" value="F:molybdopterin molybdotransferase activity"/>
    <property type="evidence" value="ECO:0007669"/>
    <property type="project" value="UniProtKB-UniRule"/>
</dbReference>
<dbReference type="InterPro" id="IPR036425">
    <property type="entry name" value="MoaB/Mog-like_dom_sf"/>
</dbReference>
<comment type="pathway">
    <text evidence="1">Cofactor biosynthesis; molybdopterin biosynthesis.</text>
</comment>
<gene>
    <name evidence="3" type="ORF">Gferi_19160</name>
</gene>
<keyword evidence="4" id="KW-1185">Reference proteome</keyword>
<organism evidence="3 4">
    <name type="scientific">Geosporobacter ferrireducens</name>
    <dbReference type="NCBI Taxonomy" id="1424294"/>
    <lineage>
        <taxon>Bacteria</taxon>
        <taxon>Bacillati</taxon>
        <taxon>Bacillota</taxon>
        <taxon>Clostridia</taxon>
        <taxon>Peptostreptococcales</taxon>
        <taxon>Thermotaleaceae</taxon>
        <taxon>Geosporobacter</taxon>
    </lineage>
</organism>
<dbReference type="GO" id="GO:0046872">
    <property type="term" value="F:metal ion binding"/>
    <property type="evidence" value="ECO:0007669"/>
    <property type="project" value="UniProtKB-UniRule"/>
</dbReference>
<dbReference type="AlphaFoldDB" id="A0A1D8GKM5"/>
<keyword evidence="1" id="KW-0808">Transferase</keyword>
<protein>
    <recommendedName>
        <fullName evidence="1">Molybdopterin molybdenumtransferase</fullName>
        <ecNumber evidence="1">2.10.1.1</ecNumber>
    </recommendedName>
</protein>
<dbReference type="PANTHER" id="PTHR10192:SF28">
    <property type="entry name" value="MOLYBDOPTERIN MOLYBDENUMTRANSFERASE"/>
    <property type="match status" value="1"/>
</dbReference>
<reference evidence="3 4" key="1">
    <citation type="submission" date="2016-09" db="EMBL/GenBank/DDBJ databases">
        <title>Genomic analysis reveals versatility of anaerobic energy metabolism of Geosporobacter ferrireducens IRF9 of phylum Firmicutes.</title>
        <authorList>
            <person name="Kim S.-J."/>
        </authorList>
    </citation>
    <scope>NUCLEOTIDE SEQUENCE [LARGE SCALE GENOMIC DNA]</scope>
    <source>
        <strain evidence="3 4">IRF9</strain>
    </source>
</reference>
<keyword evidence="1" id="KW-0500">Molybdenum</keyword>
<proteinExistence type="inferred from homology"/>
<accession>A0A1D8GKM5</accession>